<dbReference type="PANTHER" id="PTHR11538:SF41">
    <property type="entry name" value="PHENYLALANINE--TRNA LIGASE, MITOCHONDRIAL"/>
    <property type="match status" value="1"/>
</dbReference>
<dbReference type="InterPro" id="IPR010978">
    <property type="entry name" value="tRNA-bd_arm"/>
</dbReference>
<dbReference type="GO" id="GO:0004826">
    <property type="term" value="F:phenylalanine-tRNA ligase activity"/>
    <property type="evidence" value="ECO:0007669"/>
    <property type="project" value="UniProtKB-UniRule"/>
</dbReference>
<sequence>MTTVDLQTLERTALEAIRNAANLAQLEEVRVNSLGRKSELMLFLRELKNMPAEQRKELGQTANTIRENIQASLDARQKEIEDTEVNARIAQEKIDVTAPGKRVSHGHLHPLTKIQWELEDIFQSMGFHLYEGPEVTTEWYNFDSLNIPSDHPARDMQDTFWLPNKLLPRTHISSMQVAFMKKHTPPFRLVMPGRVFRNEATDATHEMQFQYMEGLMVSKDVSLANLKGVITYVFKKFFKSDIEVRFVSSYFPFTEPSVEVCIRGTTGKLKDRWVEVAGAGMVHQSVFKNAGYAPREWQGFAFGFGLDRLAMLKYKIDDVRLFYGSDIRFLKQF</sequence>
<dbReference type="InterPro" id="IPR022911">
    <property type="entry name" value="Phe_tRNA_ligase_alpha1_bac"/>
</dbReference>
<dbReference type="GO" id="GO:0000287">
    <property type="term" value="F:magnesium ion binding"/>
    <property type="evidence" value="ECO:0007669"/>
    <property type="project" value="UniProtKB-UniRule"/>
</dbReference>
<feature type="coiled-coil region" evidence="14">
    <location>
        <begin position="66"/>
        <end position="93"/>
    </location>
</feature>
<evidence type="ECO:0000256" key="4">
    <source>
        <dbReference type="ARBA" id="ARBA00022490"/>
    </source>
</evidence>
<gene>
    <name evidence="13" type="primary">pheS</name>
    <name evidence="16" type="ORF">A3A33_01970</name>
</gene>
<evidence type="ECO:0000256" key="8">
    <source>
        <dbReference type="ARBA" id="ARBA00022840"/>
    </source>
</evidence>
<comment type="subcellular location">
    <subcellularLocation>
        <location evidence="1 13">Cytoplasm</location>
    </subcellularLocation>
</comment>
<dbReference type="Gene3D" id="3.30.930.10">
    <property type="entry name" value="Bira Bifunctional Protein, Domain 2"/>
    <property type="match status" value="1"/>
</dbReference>
<organism evidence="16 17">
    <name type="scientific">Candidatus Yanofskybacteria bacterium RIFCSPLOWO2_01_FULL_49_25</name>
    <dbReference type="NCBI Taxonomy" id="1802701"/>
    <lineage>
        <taxon>Bacteria</taxon>
        <taxon>Candidatus Yanofskyibacteriota</taxon>
    </lineage>
</organism>
<feature type="binding site" evidence="13">
    <location>
        <position position="255"/>
    </location>
    <ligand>
        <name>Mg(2+)</name>
        <dbReference type="ChEBI" id="CHEBI:18420"/>
        <note>shared with beta subunit</note>
    </ligand>
</feature>
<dbReference type="EC" id="6.1.1.20" evidence="13"/>
<dbReference type="InterPro" id="IPR045864">
    <property type="entry name" value="aa-tRNA-synth_II/BPL/LPL"/>
</dbReference>
<evidence type="ECO:0000256" key="1">
    <source>
        <dbReference type="ARBA" id="ARBA00004496"/>
    </source>
</evidence>
<comment type="cofactor">
    <cofactor evidence="13">
        <name>Mg(2+)</name>
        <dbReference type="ChEBI" id="CHEBI:18420"/>
    </cofactor>
    <text evidence="13">Binds 2 magnesium ions per tetramer.</text>
</comment>
<evidence type="ECO:0000256" key="7">
    <source>
        <dbReference type="ARBA" id="ARBA00022741"/>
    </source>
</evidence>
<dbReference type="HAMAP" id="MF_00281">
    <property type="entry name" value="Phe_tRNA_synth_alpha1"/>
    <property type="match status" value="1"/>
</dbReference>
<comment type="similarity">
    <text evidence="2 13">Belongs to the class-II aminoacyl-tRNA synthetase family. Phe-tRNA synthetase alpha subunit type 1 subfamily.</text>
</comment>
<keyword evidence="14" id="KW-0175">Coiled coil</keyword>
<keyword evidence="11 13" id="KW-0030">Aminoacyl-tRNA synthetase</keyword>
<dbReference type="InterPro" id="IPR004188">
    <property type="entry name" value="Phe-tRNA_ligase_II_N"/>
</dbReference>
<dbReference type="InterPro" id="IPR006195">
    <property type="entry name" value="aa-tRNA-synth_II"/>
</dbReference>
<dbReference type="GO" id="GO:0006432">
    <property type="term" value="P:phenylalanyl-tRNA aminoacylation"/>
    <property type="evidence" value="ECO:0007669"/>
    <property type="project" value="UniProtKB-UniRule"/>
</dbReference>
<evidence type="ECO:0000256" key="11">
    <source>
        <dbReference type="ARBA" id="ARBA00023146"/>
    </source>
</evidence>
<keyword evidence="5 13" id="KW-0436">Ligase</keyword>
<dbReference type="AlphaFoldDB" id="A0A1F8GTI0"/>
<keyword evidence="9 13" id="KW-0460">Magnesium</keyword>
<evidence type="ECO:0000256" key="3">
    <source>
        <dbReference type="ARBA" id="ARBA00011209"/>
    </source>
</evidence>
<evidence type="ECO:0000256" key="14">
    <source>
        <dbReference type="SAM" id="Coils"/>
    </source>
</evidence>
<protein>
    <recommendedName>
        <fullName evidence="13">Phenylalanine--tRNA ligase alpha subunit</fullName>
        <ecNumber evidence="13">6.1.1.20</ecNumber>
    </recommendedName>
    <alternativeName>
        <fullName evidence="13">Phenylalanyl-tRNA synthetase alpha subunit</fullName>
        <shortName evidence="13">PheRS</shortName>
    </alternativeName>
</protein>
<keyword evidence="7 13" id="KW-0547">Nucleotide-binding</keyword>
<dbReference type="SUPFAM" id="SSF55681">
    <property type="entry name" value="Class II aaRS and biotin synthetases"/>
    <property type="match status" value="1"/>
</dbReference>
<dbReference type="STRING" id="1802701.A3A33_01970"/>
<keyword evidence="4 13" id="KW-0963">Cytoplasm</keyword>
<keyword evidence="8 13" id="KW-0067">ATP-binding</keyword>
<accession>A0A1F8GTI0</accession>
<evidence type="ECO:0000313" key="16">
    <source>
        <dbReference type="EMBL" id="OGN28693.1"/>
    </source>
</evidence>
<evidence type="ECO:0000256" key="10">
    <source>
        <dbReference type="ARBA" id="ARBA00022917"/>
    </source>
</evidence>
<dbReference type="InterPro" id="IPR004529">
    <property type="entry name" value="Phe-tRNA-synth_IIc_asu"/>
</dbReference>
<evidence type="ECO:0000256" key="13">
    <source>
        <dbReference type="HAMAP-Rule" id="MF_00281"/>
    </source>
</evidence>
<dbReference type="InterPro" id="IPR002319">
    <property type="entry name" value="Phenylalanyl-tRNA_Synthase"/>
</dbReference>
<proteinExistence type="inferred from homology"/>
<evidence type="ECO:0000256" key="5">
    <source>
        <dbReference type="ARBA" id="ARBA00022598"/>
    </source>
</evidence>
<evidence type="ECO:0000256" key="6">
    <source>
        <dbReference type="ARBA" id="ARBA00022723"/>
    </source>
</evidence>
<dbReference type="SUPFAM" id="SSF46589">
    <property type="entry name" value="tRNA-binding arm"/>
    <property type="match status" value="1"/>
</dbReference>
<dbReference type="Proteomes" id="UP000179047">
    <property type="component" value="Unassembled WGS sequence"/>
</dbReference>
<keyword evidence="6 13" id="KW-0479">Metal-binding</keyword>
<reference evidence="16 17" key="1">
    <citation type="journal article" date="2016" name="Nat. Commun.">
        <title>Thousands of microbial genomes shed light on interconnected biogeochemical processes in an aquifer system.</title>
        <authorList>
            <person name="Anantharaman K."/>
            <person name="Brown C.T."/>
            <person name="Hug L.A."/>
            <person name="Sharon I."/>
            <person name="Castelle C.J."/>
            <person name="Probst A.J."/>
            <person name="Thomas B.C."/>
            <person name="Singh A."/>
            <person name="Wilkins M.J."/>
            <person name="Karaoz U."/>
            <person name="Brodie E.L."/>
            <person name="Williams K.H."/>
            <person name="Hubbard S.S."/>
            <person name="Banfield J.F."/>
        </authorList>
    </citation>
    <scope>NUCLEOTIDE SEQUENCE [LARGE SCALE GENOMIC DNA]</scope>
</reference>
<dbReference type="GO" id="GO:0000049">
    <property type="term" value="F:tRNA binding"/>
    <property type="evidence" value="ECO:0007669"/>
    <property type="project" value="InterPro"/>
</dbReference>
<evidence type="ECO:0000256" key="12">
    <source>
        <dbReference type="ARBA" id="ARBA00049255"/>
    </source>
</evidence>
<dbReference type="CDD" id="cd00496">
    <property type="entry name" value="PheRS_alpha_core"/>
    <property type="match status" value="1"/>
</dbReference>
<name>A0A1F8GTI0_9BACT</name>
<comment type="subunit">
    <text evidence="3 13">Tetramer of two alpha and two beta subunits.</text>
</comment>
<dbReference type="PANTHER" id="PTHR11538">
    <property type="entry name" value="PHENYLALANYL-TRNA SYNTHETASE"/>
    <property type="match status" value="1"/>
</dbReference>
<feature type="domain" description="Aminoacyl-transfer RNA synthetases class-II family profile" evidence="15">
    <location>
        <begin position="112"/>
        <end position="312"/>
    </location>
</feature>
<evidence type="ECO:0000313" key="17">
    <source>
        <dbReference type="Proteomes" id="UP000179047"/>
    </source>
</evidence>
<comment type="catalytic activity">
    <reaction evidence="12 13">
        <text>tRNA(Phe) + L-phenylalanine + ATP = L-phenylalanyl-tRNA(Phe) + AMP + diphosphate + H(+)</text>
        <dbReference type="Rhea" id="RHEA:19413"/>
        <dbReference type="Rhea" id="RHEA-COMP:9668"/>
        <dbReference type="Rhea" id="RHEA-COMP:9699"/>
        <dbReference type="ChEBI" id="CHEBI:15378"/>
        <dbReference type="ChEBI" id="CHEBI:30616"/>
        <dbReference type="ChEBI" id="CHEBI:33019"/>
        <dbReference type="ChEBI" id="CHEBI:58095"/>
        <dbReference type="ChEBI" id="CHEBI:78442"/>
        <dbReference type="ChEBI" id="CHEBI:78531"/>
        <dbReference type="ChEBI" id="CHEBI:456215"/>
        <dbReference type="EC" id="6.1.1.20"/>
    </reaction>
</comment>
<dbReference type="Pfam" id="PF02912">
    <property type="entry name" value="Phe_tRNA-synt_N"/>
    <property type="match status" value="1"/>
</dbReference>
<dbReference type="PROSITE" id="PS50862">
    <property type="entry name" value="AA_TRNA_LIGASE_II"/>
    <property type="match status" value="1"/>
</dbReference>
<dbReference type="Pfam" id="PF01409">
    <property type="entry name" value="tRNA-synt_2d"/>
    <property type="match status" value="1"/>
</dbReference>
<evidence type="ECO:0000256" key="2">
    <source>
        <dbReference type="ARBA" id="ARBA00010207"/>
    </source>
</evidence>
<dbReference type="GO" id="GO:0005737">
    <property type="term" value="C:cytoplasm"/>
    <property type="evidence" value="ECO:0007669"/>
    <property type="project" value="UniProtKB-SubCell"/>
</dbReference>
<comment type="caution">
    <text evidence="16">The sequence shown here is derived from an EMBL/GenBank/DDBJ whole genome shotgun (WGS) entry which is preliminary data.</text>
</comment>
<dbReference type="NCBIfam" id="TIGR00468">
    <property type="entry name" value="pheS"/>
    <property type="match status" value="1"/>
</dbReference>
<evidence type="ECO:0000259" key="15">
    <source>
        <dbReference type="PROSITE" id="PS50862"/>
    </source>
</evidence>
<dbReference type="GO" id="GO:0005524">
    <property type="term" value="F:ATP binding"/>
    <property type="evidence" value="ECO:0007669"/>
    <property type="project" value="UniProtKB-UniRule"/>
</dbReference>
<evidence type="ECO:0000256" key="9">
    <source>
        <dbReference type="ARBA" id="ARBA00022842"/>
    </source>
</evidence>
<keyword evidence="10 13" id="KW-0648">Protein biosynthesis</keyword>
<dbReference type="EMBL" id="MGKP01000013">
    <property type="protein sequence ID" value="OGN28693.1"/>
    <property type="molecule type" value="Genomic_DNA"/>
</dbReference>